<dbReference type="RefSeq" id="WP_311580138.1">
    <property type="nucleotide sequence ID" value="NZ_JAVRFH010000044.1"/>
</dbReference>
<dbReference type="Proteomes" id="UP001180724">
    <property type="component" value="Unassembled WGS sequence"/>
</dbReference>
<evidence type="ECO:0000256" key="1">
    <source>
        <dbReference type="ARBA" id="ARBA00008520"/>
    </source>
</evidence>
<evidence type="ECO:0000256" key="4">
    <source>
        <dbReference type="SAM" id="SignalP"/>
    </source>
</evidence>
<evidence type="ECO:0000256" key="2">
    <source>
        <dbReference type="ARBA" id="ARBA00022448"/>
    </source>
</evidence>
<dbReference type="PROSITE" id="PS51257">
    <property type="entry name" value="PROKAR_LIPOPROTEIN"/>
    <property type="match status" value="1"/>
</dbReference>
<reference evidence="5" key="1">
    <citation type="submission" date="2024-05" db="EMBL/GenBank/DDBJ databases">
        <title>30 novel species of actinomycetes from the DSMZ collection.</title>
        <authorList>
            <person name="Nouioui I."/>
        </authorList>
    </citation>
    <scope>NUCLEOTIDE SEQUENCE</scope>
    <source>
        <strain evidence="5">DSM 40712</strain>
    </source>
</reference>
<evidence type="ECO:0000313" key="5">
    <source>
        <dbReference type="EMBL" id="MDT0614686.1"/>
    </source>
</evidence>
<comment type="similarity">
    <text evidence="1">Belongs to the bacterial solute-binding protein 1 family.</text>
</comment>
<proteinExistence type="inferred from homology"/>
<gene>
    <name evidence="5" type="ORF">RM812_31425</name>
</gene>
<dbReference type="InterPro" id="IPR006059">
    <property type="entry name" value="SBP"/>
</dbReference>
<keyword evidence="3 4" id="KW-0732">Signal</keyword>
<keyword evidence="6" id="KW-1185">Reference proteome</keyword>
<protein>
    <submittedName>
        <fullName evidence="5">Extracellular solute-binding protein</fullName>
    </submittedName>
</protein>
<sequence>MRRRLLALVCVSASLLSGCGLMSQDGGSERRTVTVWLMKDSASQDFLGRFTEEFEREHPDLDLDIRIQEWTGIGDKVQAALKADGTDGPDVIEVGNTQVPQYAEGGRLHDLTLESMRDWGIREWLPGLAEPGQWLSQQFGIPWYAANRVVIYRKDLFEKAGITRPPHTREEWLTATEQLDSGGDQGIYLAGQDWYTLSGFIWDEGGELARQDGGVWTGALDSEAALRGMDFYRELQALGDGPLDADEEHPPQAGVFARGQVAQIVAVPGLAQSIVRENPGLKGKLGFFPVPGKSADKPGAVFTGGSDLVVPRNTDTRDGALAVVDALAGAKWNTDLARTMNYVPNKTTLAKAVADEEGVAAMAAGAAQGRATPGTPTWGAVEADNPIKEYMTKVLTGADAKTEARKASARITEQLDLDAR</sequence>
<dbReference type="Pfam" id="PF01547">
    <property type="entry name" value="SBP_bac_1"/>
    <property type="match status" value="1"/>
</dbReference>
<keyword evidence="2" id="KW-0813">Transport</keyword>
<feature type="chain" id="PRO_5047219170" evidence="4">
    <location>
        <begin position="24"/>
        <end position="420"/>
    </location>
</feature>
<accession>A0ABU3B0Y8</accession>
<dbReference type="PANTHER" id="PTHR30061:SF50">
    <property type="entry name" value="MALTOSE_MALTODEXTRIN-BINDING PERIPLASMIC PROTEIN"/>
    <property type="match status" value="1"/>
</dbReference>
<name>A0ABU3B0Y8_9ACTN</name>
<comment type="caution">
    <text evidence="5">The sequence shown here is derived from an EMBL/GenBank/DDBJ whole genome shotgun (WGS) entry which is preliminary data.</text>
</comment>
<dbReference type="PANTHER" id="PTHR30061">
    <property type="entry name" value="MALTOSE-BINDING PERIPLASMIC PROTEIN"/>
    <property type="match status" value="1"/>
</dbReference>
<dbReference type="SUPFAM" id="SSF53850">
    <property type="entry name" value="Periplasmic binding protein-like II"/>
    <property type="match status" value="1"/>
</dbReference>
<dbReference type="Gene3D" id="3.40.190.10">
    <property type="entry name" value="Periplasmic binding protein-like II"/>
    <property type="match status" value="2"/>
</dbReference>
<organism evidence="5 6">
    <name type="scientific">Streptomyces lancefieldiae</name>
    <dbReference type="NCBI Taxonomy" id="3075520"/>
    <lineage>
        <taxon>Bacteria</taxon>
        <taxon>Bacillati</taxon>
        <taxon>Actinomycetota</taxon>
        <taxon>Actinomycetes</taxon>
        <taxon>Kitasatosporales</taxon>
        <taxon>Streptomycetaceae</taxon>
        <taxon>Streptomyces</taxon>
    </lineage>
</organism>
<evidence type="ECO:0000313" key="6">
    <source>
        <dbReference type="Proteomes" id="UP001180724"/>
    </source>
</evidence>
<evidence type="ECO:0000256" key="3">
    <source>
        <dbReference type="ARBA" id="ARBA00022729"/>
    </source>
</evidence>
<feature type="signal peptide" evidence="4">
    <location>
        <begin position="1"/>
        <end position="23"/>
    </location>
</feature>
<dbReference type="EMBL" id="JAVRFH010000044">
    <property type="protein sequence ID" value="MDT0614686.1"/>
    <property type="molecule type" value="Genomic_DNA"/>
</dbReference>